<name>A0A7S2DZK0_9STRA</name>
<protein>
    <submittedName>
        <fullName evidence="2">Uncharacterized protein</fullName>
    </submittedName>
</protein>
<feature type="compositionally biased region" description="Basic and acidic residues" evidence="1">
    <location>
        <begin position="74"/>
        <end position="88"/>
    </location>
</feature>
<feature type="region of interest" description="Disordered" evidence="1">
    <location>
        <begin position="550"/>
        <end position="576"/>
    </location>
</feature>
<sequence length="646" mass="69630">MASSDRTAEIWSTRLQRELLALTSVEDDKDHIETLPDFIKVTNHELDIAKAVCTVSFEIEVEYEEKEEGETEESAEKEGEAELKKDHVSVTLDASLPTKADGTVDASPSSYPFQKPTAVLKSGAHLFPDGSTVSDGDFVEIDCDWTPSLHLNDAILNVALKMRESIRRGEPYSKAAPPKTSTSGAASSFVADNVLPNTKKLSAFFSSLKSPSGFSMASITDDSGAATGPSPSAAAGAARSLKGPSRTSIIASSKPKPTPDNLKIGDVIDLSDDPWNRCAGMYSCKAIRRPAFMEKAMGEAATSQKPKPGEFPGEDENEVPSGSGNYMKLQSGGIAKVASSGFAGAKSMFGSFTQSAKSVLEESFLMITDELIIELRSNKLNIGSGTVTFSLPIAMLAKLKFRRQESLSLFFKEAPDDPLIFMCPQSASAVQEIQAVLKRHGVKGKHTNAATQRAIQMALALVAEIQTKEKSLVNGPTVEKVDEIMDLYRQAAEKFEVAGDPRHEEVMSHMHKFLAKPLVMSILDGSYGIINKKKAGSTNVPEGEVLETARYDDDDHDDEDGGAARSNAETPKTKFKGSVEAAIDHADAILEEAKQDLMNMDTDLEQMLSSEEPSTPEPKSDDRDAVAELDAMLSAADKELEDIMAS</sequence>
<dbReference type="AlphaFoldDB" id="A0A7S2DZK0"/>
<accession>A0A7S2DZK0</accession>
<proteinExistence type="predicted"/>
<feature type="compositionally biased region" description="Acidic residues" evidence="1">
    <location>
        <begin position="64"/>
        <end position="73"/>
    </location>
</feature>
<dbReference type="EMBL" id="HBGV01001313">
    <property type="protein sequence ID" value="CAD9468688.1"/>
    <property type="molecule type" value="Transcribed_RNA"/>
</dbReference>
<feature type="region of interest" description="Disordered" evidence="1">
    <location>
        <begin position="64"/>
        <end position="109"/>
    </location>
</feature>
<feature type="region of interest" description="Disordered" evidence="1">
    <location>
        <begin position="298"/>
        <end position="325"/>
    </location>
</feature>
<feature type="region of interest" description="Disordered" evidence="1">
    <location>
        <begin position="223"/>
        <end position="265"/>
    </location>
</feature>
<evidence type="ECO:0000256" key="1">
    <source>
        <dbReference type="SAM" id="MobiDB-lite"/>
    </source>
</evidence>
<feature type="region of interest" description="Disordered" evidence="1">
    <location>
        <begin position="600"/>
        <end position="623"/>
    </location>
</feature>
<feature type="compositionally biased region" description="Low complexity" evidence="1">
    <location>
        <begin position="223"/>
        <end position="238"/>
    </location>
</feature>
<organism evidence="2">
    <name type="scientific">Helicotheca tamesis</name>
    <dbReference type="NCBI Taxonomy" id="374047"/>
    <lineage>
        <taxon>Eukaryota</taxon>
        <taxon>Sar</taxon>
        <taxon>Stramenopiles</taxon>
        <taxon>Ochrophyta</taxon>
        <taxon>Bacillariophyta</taxon>
        <taxon>Mediophyceae</taxon>
        <taxon>Lithodesmiophycidae</taxon>
        <taxon>Lithodesmiales</taxon>
        <taxon>Lithodesmiaceae</taxon>
        <taxon>Helicotheca</taxon>
    </lineage>
</organism>
<gene>
    <name evidence="2" type="ORF">HTAM1171_LOCUS795</name>
</gene>
<reference evidence="2" key="1">
    <citation type="submission" date="2021-01" db="EMBL/GenBank/DDBJ databases">
        <authorList>
            <person name="Corre E."/>
            <person name="Pelletier E."/>
            <person name="Niang G."/>
            <person name="Scheremetjew M."/>
            <person name="Finn R."/>
            <person name="Kale V."/>
            <person name="Holt S."/>
            <person name="Cochrane G."/>
            <person name="Meng A."/>
            <person name="Brown T."/>
            <person name="Cohen L."/>
        </authorList>
    </citation>
    <scope>NUCLEOTIDE SEQUENCE</scope>
    <source>
        <strain evidence="2">CCMP826</strain>
    </source>
</reference>
<evidence type="ECO:0000313" key="2">
    <source>
        <dbReference type="EMBL" id="CAD9468688.1"/>
    </source>
</evidence>